<comment type="caution">
    <text evidence="3">The sequence shown here is derived from an EMBL/GenBank/DDBJ whole genome shotgun (WGS) entry which is preliminary data.</text>
</comment>
<dbReference type="InterPro" id="IPR025519">
    <property type="entry name" value="DUF4407"/>
</dbReference>
<reference evidence="3 4" key="1">
    <citation type="submission" date="2019-02" db="EMBL/GenBank/DDBJ databases">
        <title>Draft Genome Sequence of Streptomyces sp. AM-2504, identified by 16S rRNA comparative analysis as a Streptomyces Kasugaensis strain.</title>
        <authorList>
            <person name="Napolioni V."/>
            <person name="Giuliodori A.M."/>
            <person name="Spurio R."/>
            <person name="Fabbretti A."/>
        </authorList>
    </citation>
    <scope>NUCLEOTIDE SEQUENCE [LARGE SCALE GENOMIC DNA]</scope>
    <source>
        <strain evidence="3 4">AM-2504</strain>
    </source>
</reference>
<gene>
    <name evidence="3" type="ORF">EYS09_16215</name>
</gene>
<feature type="transmembrane region" description="Helical" evidence="2">
    <location>
        <begin position="91"/>
        <end position="111"/>
    </location>
</feature>
<feature type="compositionally biased region" description="Basic residues" evidence="1">
    <location>
        <begin position="1"/>
        <end position="11"/>
    </location>
</feature>
<dbReference type="EMBL" id="SIXH01000124">
    <property type="protein sequence ID" value="TBO58666.1"/>
    <property type="molecule type" value="Genomic_DNA"/>
</dbReference>
<evidence type="ECO:0000313" key="3">
    <source>
        <dbReference type="EMBL" id="TBO58666.1"/>
    </source>
</evidence>
<evidence type="ECO:0000256" key="2">
    <source>
        <dbReference type="SAM" id="Phobius"/>
    </source>
</evidence>
<sequence>MAGSRTRRSSRTRTTSLTDHLKLPDGYGRPPEQAGPQGLDLARRLRALTGVDEDLLAWVWYERSKYTALGGVVLGTSVIAAFSMWNFVNEAIGEASVLALLPAVVWLLFVLNLDRWLIAPQPNAKRRPGPLLMRLAVALLLGTVIAEPLVLRIFQTAVEERIQEDRHGDVDRLRGNLLRCNPDPSQPDHGTPAGCGSYLLSFGATPGGQSTELDALRKDAAALQKRVDQDSHALEALDTEVREECRQLIRNASSGLLQRTSECLRLRDKAAEYRSTHHTAENERRLVRMNDRIGQDGSRLTRSRGTFLTARNAEITQRVAQERAKQKGIGVLERMQALEALTADHTALFVGVWMVRLLFVLIDVLPVLVKFMSHENSYDRLLSARSNSAVKVHSAAVHAMERESMADLEIKQEVTDQYVRRRKAESVAAHREHVAAMNIRERQTVDSLEEELRRPSTV</sequence>
<dbReference type="Pfam" id="PF14362">
    <property type="entry name" value="DUF4407"/>
    <property type="match status" value="1"/>
</dbReference>
<feature type="transmembrane region" description="Helical" evidence="2">
    <location>
        <begin position="131"/>
        <end position="151"/>
    </location>
</feature>
<evidence type="ECO:0000256" key="1">
    <source>
        <dbReference type="SAM" id="MobiDB-lite"/>
    </source>
</evidence>
<evidence type="ECO:0000313" key="4">
    <source>
        <dbReference type="Proteomes" id="UP000292452"/>
    </source>
</evidence>
<proteinExistence type="predicted"/>
<organism evidence="3 4">
    <name type="scientific">Streptomyces kasugaensis</name>
    <dbReference type="NCBI Taxonomy" id="1946"/>
    <lineage>
        <taxon>Bacteria</taxon>
        <taxon>Bacillati</taxon>
        <taxon>Actinomycetota</taxon>
        <taxon>Actinomycetes</taxon>
        <taxon>Kitasatosporales</taxon>
        <taxon>Streptomycetaceae</taxon>
        <taxon>Streptomyces</taxon>
    </lineage>
</organism>
<keyword evidence="2" id="KW-0812">Transmembrane</keyword>
<keyword evidence="2" id="KW-1133">Transmembrane helix</keyword>
<keyword evidence="2" id="KW-0472">Membrane</keyword>
<protein>
    <submittedName>
        <fullName evidence="3">DUF4407 domain-containing protein</fullName>
    </submittedName>
</protein>
<keyword evidence="4" id="KW-1185">Reference proteome</keyword>
<dbReference type="AlphaFoldDB" id="A0A4Q9HU97"/>
<feature type="region of interest" description="Disordered" evidence="1">
    <location>
        <begin position="1"/>
        <end position="36"/>
    </location>
</feature>
<accession>A0A4Q9HU97</accession>
<feature type="transmembrane region" description="Helical" evidence="2">
    <location>
        <begin position="66"/>
        <end position="85"/>
    </location>
</feature>
<dbReference type="Proteomes" id="UP000292452">
    <property type="component" value="Unassembled WGS sequence"/>
</dbReference>
<name>A0A4Q9HU97_STRKA</name>